<proteinExistence type="predicted"/>
<name>A0A6A0ALR2_HAELA</name>
<sequence length="66" mass="7067">MPGGFHGRTIGSMSLTSSKTVYRQGFAPLMPGVFINPYPYCLHCKASGGAPGGWHQDPTEEQCPVL</sequence>
<dbReference type="AlphaFoldDB" id="A0A6A0ALR2"/>
<dbReference type="InterPro" id="IPR015424">
    <property type="entry name" value="PyrdxlP-dep_Trfase"/>
</dbReference>
<dbReference type="Gene3D" id="3.40.640.10">
    <property type="entry name" value="Type I PLP-dependent aspartate aminotransferase-like (Major domain)"/>
    <property type="match status" value="1"/>
</dbReference>
<evidence type="ECO:0000313" key="2">
    <source>
        <dbReference type="Proteomes" id="UP000485058"/>
    </source>
</evidence>
<gene>
    <name evidence="1" type="ORF">HaLaN_32584</name>
</gene>
<dbReference type="InterPro" id="IPR015421">
    <property type="entry name" value="PyrdxlP-dep_Trfase_major"/>
</dbReference>
<accession>A0A6A0ALR2</accession>
<dbReference type="SUPFAM" id="SSF53383">
    <property type="entry name" value="PLP-dependent transferases"/>
    <property type="match status" value="1"/>
</dbReference>
<comment type="caution">
    <text evidence="1">The sequence shown here is derived from an EMBL/GenBank/DDBJ whole genome shotgun (WGS) entry which is preliminary data.</text>
</comment>
<feature type="non-terminal residue" evidence="1">
    <location>
        <position position="66"/>
    </location>
</feature>
<keyword evidence="2" id="KW-1185">Reference proteome</keyword>
<evidence type="ECO:0000313" key="1">
    <source>
        <dbReference type="EMBL" id="GFH33243.1"/>
    </source>
</evidence>
<dbReference type="Proteomes" id="UP000485058">
    <property type="component" value="Unassembled WGS sequence"/>
</dbReference>
<organism evidence="1 2">
    <name type="scientific">Haematococcus lacustris</name>
    <name type="common">Green alga</name>
    <name type="synonym">Haematococcus pluvialis</name>
    <dbReference type="NCBI Taxonomy" id="44745"/>
    <lineage>
        <taxon>Eukaryota</taxon>
        <taxon>Viridiplantae</taxon>
        <taxon>Chlorophyta</taxon>
        <taxon>core chlorophytes</taxon>
        <taxon>Chlorophyceae</taxon>
        <taxon>CS clade</taxon>
        <taxon>Chlamydomonadales</taxon>
        <taxon>Haematococcaceae</taxon>
        <taxon>Haematococcus</taxon>
    </lineage>
</organism>
<reference evidence="1 2" key="1">
    <citation type="submission" date="2020-02" db="EMBL/GenBank/DDBJ databases">
        <title>Draft genome sequence of Haematococcus lacustris strain NIES-144.</title>
        <authorList>
            <person name="Morimoto D."/>
            <person name="Nakagawa S."/>
            <person name="Yoshida T."/>
            <person name="Sawayama S."/>
        </authorList>
    </citation>
    <scope>NUCLEOTIDE SEQUENCE [LARGE SCALE GENOMIC DNA]</scope>
    <source>
        <strain evidence="1 2">NIES-144</strain>
    </source>
</reference>
<dbReference type="EMBL" id="BLLF01008074">
    <property type="protein sequence ID" value="GFH33243.1"/>
    <property type="molecule type" value="Genomic_DNA"/>
</dbReference>
<protein>
    <submittedName>
        <fullName evidence="1">Uncharacterized protein</fullName>
    </submittedName>
</protein>